<sequence>MSIKSKLIFGTATAILGLSLVGAPTYAYFFHSENPDKISEENKIDLNTSTNTIIQVDQLKPGDKMTRSFKLSNDGNTNIKNVLLDTTYTIEDANHNNIEDFGKHIRVNFMWNEDKALSRKWSPYNIIYKTTLYDLQKMTPDAVNNKLFIPYFEERGGIEAGDTDKLFVQFEFVDNNQKQNGFQGDKLELTWTFEGIAE</sequence>
<protein>
    <submittedName>
        <fullName evidence="1">Cell division protein FtsN</fullName>
    </submittedName>
</protein>
<dbReference type="EMBL" id="CP017962">
    <property type="protein sequence ID" value="APC49526.1"/>
    <property type="molecule type" value="Genomic_DNA"/>
</dbReference>
<gene>
    <name evidence="1" type="ORF">BME96_15575</name>
</gene>
<organism evidence="1 2">
    <name type="scientific">Virgibacillus halodenitrificans</name>
    <name type="common">Bacillus halodenitrificans</name>
    <dbReference type="NCBI Taxonomy" id="1482"/>
    <lineage>
        <taxon>Bacteria</taxon>
        <taxon>Bacillati</taxon>
        <taxon>Bacillota</taxon>
        <taxon>Bacilli</taxon>
        <taxon>Bacillales</taxon>
        <taxon>Bacillaceae</taxon>
        <taxon>Virgibacillus</taxon>
    </lineage>
</organism>
<evidence type="ECO:0000313" key="1">
    <source>
        <dbReference type="EMBL" id="APC49526.1"/>
    </source>
</evidence>
<dbReference type="Pfam" id="PF12389">
    <property type="entry name" value="Peptidase_M73"/>
    <property type="match status" value="1"/>
</dbReference>
<dbReference type="KEGG" id="vhl:BME96_15575"/>
<proteinExistence type="predicted"/>
<dbReference type="AlphaFoldDB" id="A0AAC9NMC3"/>
<dbReference type="RefSeq" id="WP_071649546.1">
    <property type="nucleotide sequence ID" value="NZ_CP017962.1"/>
</dbReference>
<accession>A0AAC9NMC3</accession>
<dbReference type="Proteomes" id="UP000182945">
    <property type="component" value="Chromosome"/>
</dbReference>
<dbReference type="InterPro" id="IPR022121">
    <property type="entry name" value="Peptidase_M73_camelysin"/>
</dbReference>
<name>A0AAC9NMC3_VIRHA</name>
<keyword evidence="1" id="KW-0131">Cell cycle</keyword>
<dbReference type="GO" id="GO:0051301">
    <property type="term" value="P:cell division"/>
    <property type="evidence" value="ECO:0007669"/>
    <property type="project" value="UniProtKB-KW"/>
</dbReference>
<keyword evidence="1" id="KW-0132">Cell division</keyword>
<evidence type="ECO:0000313" key="2">
    <source>
        <dbReference type="Proteomes" id="UP000182945"/>
    </source>
</evidence>
<reference evidence="1 2" key="1">
    <citation type="submission" date="2016-11" db="EMBL/GenBank/DDBJ databases">
        <title>Complete genome sequencing of Virgibacillus halodenitrificans PDB-F2.</title>
        <authorList>
            <person name="Sun Z."/>
            <person name="Zhou Y."/>
            <person name="Li H."/>
        </authorList>
    </citation>
    <scope>NUCLEOTIDE SEQUENCE [LARGE SCALE GENOMIC DNA]</scope>
    <source>
        <strain evidence="1 2">PDB-F2</strain>
    </source>
</reference>
<dbReference type="GeneID" id="71515832"/>